<proteinExistence type="inferred from homology"/>
<keyword evidence="3" id="KW-0574">Periplasm</keyword>
<name>A0A971M5G7_9BACT</name>
<evidence type="ECO:0000259" key="8">
    <source>
        <dbReference type="Pfam" id="PF03968"/>
    </source>
</evidence>
<dbReference type="Gene3D" id="2.60.450.10">
    <property type="entry name" value="Lipopolysaccharide (LPS) transport protein A like domain"/>
    <property type="match status" value="1"/>
</dbReference>
<feature type="compositionally biased region" description="Basic and acidic residues" evidence="7">
    <location>
        <begin position="296"/>
        <end position="315"/>
    </location>
</feature>
<feature type="repeat" description="TPR" evidence="6">
    <location>
        <begin position="65"/>
        <end position="98"/>
    </location>
</feature>
<dbReference type="EMBL" id="JAAYEE010000228">
    <property type="protein sequence ID" value="NLW36265.1"/>
    <property type="molecule type" value="Genomic_DNA"/>
</dbReference>
<feature type="domain" description="Outer membrane lipoprotein BamD-like" evidence="9">
    <location>
        <begin position="27"/>
        <end position="213"/>
    </location>
</feature>
<dbReference type="PROSITE" id="PS50005">
    <property type="entry name" value="TPR"/>
    <property type="match status" value="1"/>
</dbReference>
<dbReference type="PANTHER" id="PTHR36504:SF1">
    <property type="entry name" value="LIPOPOLYSACCHARIDE EXPORT SYSTEM PROTEIN LPTA"/>
    <property type="match status" value="1"/>
</dbReference>
<dbReference type="InterPro" id="IPR019734">
    <property type="entry name" value="TPR_rpt"/>
</dbReference>
<evidence type="ECO:0000256" key="3">
    <source>
        <dbReference type="ARBA" id="ARBA00022764"/>
    </source>
</evidence>
<keyword evidence="1" id="KW-0813">Transport</keyword>
<dbReference type="SUPFAM" id="SSF48452">
    <property type="entry name" value="TPR-like"/>
    <property type="match status" value="1"/>
</dbReference>
<reference evidence="10" key="2">
    <citation type="submission" date="2020-01" db="EMBL/GenBank/DDBJ databases">
        <authorList>
            <person name="Campanaro S."/>
        </authorList>
    </citation>
    <scope>NUCLEOTIDE SEQUENCE</scope>
    <source>
        <strain evidence="10">AS06rmzACSIP_7</strain>
    </source>
</reference>
<dbReference type="HAMAP" id="MF_00922">
    <property type="entry name" value="OM_assembly_BamD"/>
    <property type="match status" value="1"/>
</dbReference>
<feature type="domain" description="Organic solvent tolerance-like N-terminal" evidence="8">
    <location>
        <begin position="444"/>
        <end position="548"/>
    </location>
</feature>
<evidence type="ECO:0000256" key="1">
    <source>
        <dbReference type="ARBA" id="ARBA00022448"/>
    </source>
</evidence>
<dbReference type="Gene3D" id="1.25.40.10">
    <property type="entry name" value="Tetratricopeptide repeat domain"/>
    <property type="match status" value="1"/>
</dbReference>
<feature type="compositionally biased region" description="Basic and acidic residues" evidence="7">
    <location>
        <begin position="378"/>
        <end position="397"/>
    </location>
</feature>
<gene>
    <name evidence="10" type="primary">lptA</name>
    <name evidence="10" type="ORF">GXY80_12445</name>
</gene>
<dbReference type="Proteomes" id="UP000777265">
    <property type="component" value="Unassembled WGS sequence"/>
</dbReference>
<evidence type="ECO:0000313" key="11">
    <source>
        <dbReference type="Proteomes" id="UP000777265"/>
    </source>
</evidence>
<dbReference type="GO" id="GO:0015920">
    <property type="term" value="P:lipopolysaccharide transport"/>
    <property type="evidence" value="ECO:0007669"/>
    <property type="project" value="InterPro"/>
</dbReference>
<evidence type="ECO:0000256" key="6">
    <source>
        <dbReference type="PROSITE-ProRule" id="PRU00339"/>
    </source>
</evidence>
<organism evidence="10 11">
    <name type="scientific">Syntrophorhabdus aromaticivorans</name>
    <dbReference type="NCBI Taxonomy" id="328301"/>
    <lineage>
        <taxon>Bacteria</taxon>
        <taxon>Pseudomonadati</taxon>
        <taxon>Thermodesulfobacteriota</taxon>
        <taxon>Syntrophorhabdia</taxon>
        <taxon>Syntrophorhabdales</taxon>
        <taxon>Syntrophorhabdaceae</taxon>
        <taxon>Syntrophorhabdus</taxon>
    </lineage>
</organism>
<dbReference type="AlphaFoldDB" id="A0A971M5G7"/>
<dbReference type="GO" id="GO:0017089">
    <property type="term" value="F:glycolipid transfer activity"/>
    <property type="evidence" value="ECO:0007669"/>
    <property type="project" value="TreeGrafter"/>
</dbReference>
<feature type="region of interest" description="Disordered" evidence="7">
    <location>
        <begin position="261"/>
        <end position="432"/>
    </location>
</feature>
<dbReference type="NCBIfam" id="TIGR03002">
    <property type="entry name" value="outer_YhbN_LptA"/>
    <property type="match status" value="1"/>
</dbReference>
<feature type="compositionally biased region" description="Basic and acidic residues" evidence="7">
    <location>
        <begin position="407"/>
        <end position="429"/>
    </location>
</feature>
<evidence type="ECO:0000256" key="5">
    <source>
        <dbReference type="ARBA" id="ARBA00023237"/>
    </source>
</evidence>
<dbReference type="InterPro" id="IPR011990">
    <property type="entry name" value="TPR-like_helical_dom_sf"/>
</dbReference>
<comment type="caution">
    <text evidence="10">The sequence shown here is derived from an EMBL/GenBank/DDBJ whole genome shotgun (WGS) entry which is preliminary data.</text>
</comment>
<evidence type="ECO:0000313" key="10">
    <source>
        <dbReference type="EMBL" id="NLW36265.1"/>
    </source>
</evidence>
<evidence type="ECO:0000256" key="2">
    <source>
        <dbReference type="ARBA" id="ARBA00022729"/>
    </source>
</evidence>
<dbReference type="InterPro" id="IPR005653">
    <property type="entry name" value="OstA-like_N"/>
</dbReference>
<evidence type="ECO:0000256" key="7">
    <source>
        <dbReference type="SAM" id="MobiDB-lite"/>
    </source>
</evidence>
<dbReference type="InterPro" id="IPR039565">
    <property type="entry name" value="BamD-like"/>
</dbReference>
<evidence type="ECO:0000259" key="9">
    <source>
        <dbReference type="Pfam" id="PF13525"/>
    </source>
</evidence>
<dbReference type="GO" id="GO:0001530">
    <property type="term" value="F:lipopolysaccharide binding"/>
    <property type="evidence" value="ECO:0007669"/>
    <property type="project" value="InterPro"/>
</dbReference>
<dbReference type="GO" id="GO:0009279">
    <property type="term" value="C:cell outer membrane"/>
    <property type="evidence" value="ECO:0007669"/>
    <property type="project" value="TreeGrafter"/>
</dbReference>
<protein>
    <submittedName>
        <fullName evidence="10">Lipopolysaccharide transport periplasmic protein LptA</fullName>
    </submittedName>
</protein>
<dbReference type="PANTHER" id="PTHR36504">
    <property type="entry name" value="LIPOPOLYSACCHARIDE EXPORT SYSTEM PROTEIN LPTA"/>
    <property type="match status" value="1"/>
</dbReference>
<dbReference type="GO" id="GO:0030288">
    <property type="term" value="C:outer membrane-bounded periplasmic space"/>
    <property type="evidence" value="ECO:0007669"/>
    <property type="project" value="TreeGrafter"/>
</dbReference>
<accession>A0A971M5G7</accession>
<keyword evidence="2" id="KW-0732">Signal</keyword>
<dbReference type="PROSITE" id="PS51257">
    <property type="entry name" value="PROKAR_LIPOPROTEIN"/>
    <property type="match status" value="1"/>
</dbReference>
<keyword evidence="6" id="KW-0802">TPR repeat</keyword>
<evidence type="ECO:0000256" key="4">
    <source>
        <dbReference type="ARBA" id="ARBA00023136"/>
    </source>
</evidence>
<sequence>MPRLITIIFLCLLLISCASKPPKKTENPGDLYVEGVNLMKAKKYDKAIKKFSEVKEEFPFDPMALIATVKLGDAYFEQKEYTLAMGVYEDFFNTHPEDDNIPYVLSKLGECYEKLALSMDRDQSYLFKAIEKYTYLKNRYPSSTFMGVVDERLKKLQQKLADRELYVGEFYYRSSQYNAAVTRLEYMVKKYPDVKGMDKAFYYLAMSYGELGDPGKSDHYLDRLKKEYPKSIYGRTVRRERKTLQAKKTEFPPSKSEAIKRRDIDLRPQAAKAPPEEQGVATHTVKGETQPAPTPVEKKQVVTEKEKAPVEKEIVPKAVTPPEKTQIPEEKEHAQPVMTARDNREEVPQVASAREEKQVQPVATAGDGGQTQPAPTPVEKKQAVTEKEKTSEEKVPAEKGVAPSAKSEAKSRTPGEAKKEETKTDKEKGSGGLAFIDKSKPIDIVSDTMEGFDKEKYVVFKGSVIAKQDDLYIFSDLMEAYMNEETNEISRAYAKGNVKIVKQDRTATANEAFFDNAKGEIVLKDNVVVFQGQDKVTGNVITYYVNEDKVVVQGQPEKRARAILTPKK</sequence>
<dbReference type="NCBIfam" id="TIGR03302">
    <property type="entry name" value="OM_YfiO"/>
    <property type="match status" value="1"/>
</dbReference>
<keyword evidence="5" id="KW-0998">Cell outer membrane</keyword>
<dbReference type="InterPro" id="IPR052037">
    <property type="entry name" value="LPS_export_LptA"/>
</dbReference>
<reference evidence="10" key="1">
    <citation type="journal article" date="2020" name="Biotechnol. Biofuels">
        <title>New insights from the biogas microbiome by comprehensive genome-resolved metagenomics of nearly 1600 species originating from multiple anaerobic digesters.</title>
        <authorList>
            <person name="Campanaro S."/>
            <person name="Treu L."/>
            <person name="Rodriguez-R L.M."/>
            <person name="Kovalovszki A."/>
            <person name="Ziels R.M."/>
            <person name="Maus I."/>
            <person name="Zhu X."/>
            <person name="Kougias P.G."/>
            <person name="Basile A."/>
            <person name="Luo G."/>
            <person name="Schluter A."/>
            <person name="Konstantinidis K.T."/>
            <person name="Angelidaki I."/>
        </authorList>
    </citation>
    <scope>NUCLEOTIDE SEQUENCE</scope>
    <source>
        <strain evidence="10">AS06rmzACSIP_7</strain>
    </source>
</reference>
<feature type="compositionally biased region" description="Basic and acidic residues" evidence="7">
    <location>
        <begin position="341"/>
        <end position="358"/>
    </location>
</feature>
<dbReference type="InterPro" id="IPR017689">
    <property type="entry name" value="BamD"/>
</dbReference>
<keyword evidence="4" id="KW-0472">Membrane</keyword>
<dbReference type="Pfam" id="PF13525">
    <property type="entry name" value="YfiO"/>
    <property type="match status" value="1"/>
</dbReference>
<dbReference type="InterPro" id="IPR014340">
    <property type="entry name" value="LptA"/>
</dbReference>
<dbReference type="Pfam" id="PF03968">
    <property type="entry name" value="LptD_N"/>
    <property type="match status" value="1"/>
</dbReference>